<evidence type="ECO:0000256" key="2">
    <source>
        <dbReference type="ARBA" id="ARBA00022840"/>
    </source>
</evidence>
<evidence type="ECO:0000313" key="5">
    <source>
        <dbReference type="Proteomes" id="UP000196694"/>
    </source>
</evidence>
<organism evidence="4 5">
    <name type="scientific">Pyrodictium delaneyi</name>
    <dbReference type="NCBI Taxonomy" id="1273541"/>
    <lineage>
        <taxon>Archaea</taxon>
        <taxon>Thermoproteota</taxon>
        <taxon>Thermoprotei</taxon>
        <taxon>Desulfurococcales</taxon>
        <taxon>Pyrodictiaceae</taxon>
        <taxon>Pyrodictium</taxon>
    </lineage>
</organism>
<dbReference type="AlphaFoldDB" id="A0A211YRP0"/>
<dbReference type="InterPro" id="IPR027417">
    <property type="entry name" value="P-loop_NTPase"/>
</dbReference>
<comment type="caution">
    <text evidence="4">The sequence shown here is derived from an EMBL/GenBank/DDBJ whole genome shotgun (WGS) entry which is preliminary data.</text>
</comment>
<accession>A0A211YRP0</accession>
<feature type="domain" description="AAA+ ATPase" evidence="3">
    <location>
        <begin position="38"/>
        <end position="203"/>
    </location>
</feature>
<dbReference type="PANTHER" id="PTHR43637:SF3">
    <property type="entry name" value="FLAGELLA-RELATED PROTEIN H-RELATED"/>
    <property type="match status" value="1"/>
</dbReference>
<dbReference type="Gene3D" id="3.40.50.300">
    <property type="entry name" value="P-loop containing nucleotide triphosphate hydrolases"/>
    <property type="match status" value="1"/>
</dbReference>
<dbReference type="Pfam" id="PF06745">
    <property type="entry name" value="ATPase"/>
    <property type="match status" value="1"/>
</dbReference>
<dbReference type="EMBL" id="NCQP01000001">
    <property type="protein sequence ID" value="OWJ55679.1"/>
    <property type="molecule type" value="Genomic_DNA"/>
</dbReference>
<keyword evidence="2" id="KW-0067">ATP-binding</keyword>
<reference evidence="4 5" key="1">
    <citation type="submission" date="2017-05" db="EMBL/GenBank/DDBJ databases">
        <title>The draft genome of the hyperthermophilic archaeon 'Pyrodictium delaneyi strain Hulk', an iron and nitrate reducer, reveals the capacity for sulfate reduction.</title>
        <authorList>
            <person name="Demey L.M."/>
            <person name="Miller C."/>
            <person name="Manzella M."/>
            <person name="Reguera G."/>
            <person name="Kashefi K."/>
        </authorList>
    </citation>
    <scope>NUCLEOTIDE SEQUENCE [LARGE SCALE GENOMIC DNA]</scope>
    <source>
        <strain evidence="4 5">Hulk</strain>
    </source>
</reference>
<protein>
    <recommendedName>
        <fullName evidence="3">AAA+ ATPase domain-containing protein</fullName>
    </recommendedName>
</protein>
<dbReference type="SMART" id="SM00382">
    <property type="entry name" value="AAA"/>
    <property type="match status" value="1"/>
</dbReference>
<name>A0A211YRP0_9CREN</name>
<dbReference type="PANTHER" id="PTHR43637">
    <property type="entry name" value="UPF0273 PROTEIN TM_0370"/>
    <property type="match status" value="1"/>
</dbReference>
<gene>
    <name evidence="4" type="ORF">Pdsh_02545</name>
</gene>
<sequence length="250" mass="26876">MGRGWLLLMSSKASLKGLTIFSTGNEELDSRLGGGVPHPAFVIIEGENGTAKTTFAAQLALGALQAGFRVVFFTTESTVKQLLAQTRNVTIDLTKYYIKGQLVIYSSYLKSVTWSPEWVKESFNALLSFLAENRGGFQVAIIDSLTPLLEYLEPGDISRLIYIARLLAADGSSLIVTTHSGVIDEKIAKHLKAAADVYYQLSLASVGGKQVKVLKVVKARGVPDVVEGTVAFDVDPAFGIKIVPIVVAQA</sequence>
<evidence type="ECO:0000256" key="1">
    <source>
        <dbReference type="ARBA" id="ARBA00022741"/>
    </source>
</evidence>
<dbReference type="InterPro" id="IPR003593">
    <property type="entry name" value="AAA+_ATPase"/>
</dbReference>
<dbReference type="GO" id="GO:0005524">
    <property type="term" value="F:ATP binding"/>
    <property type="evidence" value="ECO:0007669"/>
    <property type="project" value="UniProtKB-KW"/>
</dbReference>
<dbReference type="NCBIfam" id="NF004723">
    <property type="entry name" value="PRK06067.1"/>
    <property type="match status" value="1"/>
</dbReference>
<evidence type="ECO:0000313" key="4">
    <source>
        <dbReference type="EMBL" id="OWJ55679.1"/>
    </source>
</evidence>
<proteinExistence type="predicted"/>
<dbReference type="SUPFAM" id="SSF52540">
    <property type="entry name" value="P-loop containing nucleoside triphosphate hydrolases"/>
    <property type="match status" value="1"/>
</dbReference>
<evidence type="ECO:0000259" key="3">
    <source>
        <dbReference type="SMART" id="SM00382"/>
    </source>
</evidence>
<keyword evidence="5" id="KW-1185">Reference proteome</keyword>
<dbReference type="InterPro" id="IPR014774">
    <property type="entry name" value="KaiC-like_dom"/>
</dbReference>
<keyword evidence="1" id="KW-0547">Nucleotide-binding</keyword>
<dbReference type="Proteomes" id="UP000196694">
    <property type="component" value="Unassembled WGS sequence"/>
</dbReference>